<sequence length="438" mass="48456">MLRPFMEIENWDSVGMPVEESAKRLQRFAYLDRQLMRLEAGHMAARPEYEIKGALAWQDAEHHDQLRGRARQLRMSPAAFDKCPDEALAALAEQALRSPSTLCLLVALFEAIKPAQLAAIDAYAARAQPLVDEPTLRLLRHQRLDREAQLAWGREAIAHAAAQADTAGRELADRWLRWLRALLDAAGGPDGTGARVPADPALAVPAAPFALPAKSTRDARFATSVVKMRGMAFADDAQGRMLQMMLHRYFEMSPAEAVAHVHFSAEDRPWSFYLDTARHMWDEVRHCWFGEAALRARGYDVYAFENWTGWYDMTAQLFEGDEAYTHLTIAIEKAGMKYPPGKREEWEFCRDAAKDPLMTTFQDFDWADEVVHAGFGQKWIVDAVHDGDARKAQAAADETVAKRAAYMARFRDGGDGDGGGGTGSPGGDGGAAGGLGGY</sequence>
<dbReference type="EMBL" id="JAGGDJ010000018">
    <property type="protein sequence ID" value="MBO7746420.1"/>
    <property type="molecule type" value="Genomic_DNA"/>
</dbReference>
<dbReference type="RefSeq" id="WP_208849200.1">
    <property type="nucleotide sequence ID" value="NZ_JAGGDJ010000018.1"/>
</dbReference>
<reference evidence="2 3" key="1">
    <citation type="submission" date="2021-03" db="EMBL/GenBank/DDBJ databases">
        <title>Paenibacillus artemisicola MWE-103 whole genome sequence.</title>
        <authorList>
            <person name="Ham Y.J."/>
        </authorList>
    </citation>
    <scope>NUCLEOTIDE SEQUENCE [LARGE SCALE GENOMIC DNA]</scope>
    <source>
        <strain evidence="2 3">MWE-103</strain>
    </source>
</reference>
<comment type="caution">
    <text evidence="2">The sequence shown here is derived from an EMBL/GenBank/DDBJ whole genome shotgun (WGS) entry which is preliminary data.</text>
</comment>
<evidence type="ECO:0008006" key="4">
    <source>
        <dbReference type="Google" id="ProtNLM"/>
    </source>
</evidence>
<feature type="compositionally biased region" description="Gly residues" evidence="1">
    <location>
        <begin position="416"/>
        <end position="438"/>
    </location>
</feature>
<organism evidence="2 3">
    <name type="scientific">Paenibacillus artemisiicola</name>
    <dbReference type="NCBI Taxonomy" id="1172618"/>
    <lineage>
        <taxon>Bacteria</taxon>
        <taxon>Bacillati</taxon>
        <taxon>Bacillota</taxon>
        <taxon>Bacilli</taxon>
        <taxon>Bacillales</taxon>
        <taxon>Paenibacillaceae</taxon>
        <taxon>Paenibacillus</taxon>
    </lineage>
</organism>
<evidence type="ECO:0000313" key="2">
    <source>
        <dbReference type="EMBL" id="MBO7746420.1"/>
    </source>
</evidence>
<feature type="region of interest" description="Disordered" evidence="1">
    <location>
        <begin position="413"/>
        <end position="438"/>
    </location>
</feature>
<keyword evidence="3" id="KW-1185">Reference proteome</keyword>
<accession>A0ABS3WDL1</accession>
<evidence type="ECO:0000256" key="1">
    <source>
        <dbReference type="SAM" id="MobiDB-lite"/>
    </source>
</evidence>
<gene>
    <name evidence="2" type="ORF">I8J29_19590</name>
</gene>
<evidence type="ECO:0000313" key="3">
    <source>
        <dbReference type="Proteomes" id="UP000670947"/>
    </source>
</evidence>
<proteinExistence type="predicted"/>
<protein>
    <recommendedName>
        <fullName evidence="4">DUF455 family protein</fullName>
    </recommendedName>
</protein>
<dbReference type="Proteomes" id="UP000670947">
    <property type="component" value="Unassembled WGS sequence"/>
</dbReference>
<name>A0ABS3WDL1_9BACL</name>